<proteinExistence type="predicted"/>
<reference evidence="3 4" key="1">
    <citation type="submission" date="2018-02" db="EMBL/GenBank/DDBJ databases">
        <title>Genome sequence of the basidiomycete white-rot fungus Phlebia centrifuga.</title>
        <authorList>
            <person name="Granchi Z."/>
            <person name="Peng M."/>
            <person name="de Vries R.P."/>
            <person name="Hilden K."/>
            <person name="Makela M.R."/>
            <person name="Grigoriev I."/>
            <person name="Riley R."/>
        </authorList>
    </citation>
    <scope>NUCLEOTIDE SEQUENCE [LARGE SCALE GENOMIC DNA]</scope>
    <source>
        <strain evidence="3 4">FBCC195</strain>
    </source>
</reference>
<feature type="region of interest" description="Disordered" evidence="1">
    <location>
        <begin position="61"/>
        <end position="81"/>
    </location>
</feature>
<keyword evidence="4" id="KW-1185">Reference proteome</keyword>
<keyword evidence="2" id="KW-0812">Transmembrane</keyword>
<feature type="compositionally biased region" description="Low complexity" evidence="1">
    <location>
        <begin position="61"/>
        <end position="78"/>
    </location>
</feature>
<accession>A0A2R6P0Y3</accession>
<dbReference type="Proteomes" id="UP000186601">
    <property type="component" value="Unassembled WGS sequence"/>
</dbReference>
<protein>
    <submittedName>
        <fullName evidence="3">Uncharacterized protein</fullName>
    </submittedName>
</protein>
<feature type="transmembrane region" description="Helical" evidence="2">
    <location>
        <begin position="20"/>
        <end position="38"/>
    </location>
</feature>
<sequence length="106" mass="11298">MLLNTLFYKLSDTPLSGVGYNFVVSVMSFAGSHILLNIRRLGLPRDQSDVTSLPTVAFTSAPHPTAATASTSQSPSEPYTISSTVEIQETTGTLVHENSQDTGKVP</sequence>
<keyword evidence="2" id="KW-0472">Membrane</keyword>
<gene>
    <name evidence="3" type="ORF">PHLCEN_2v5955</name>
</gene>
<dbReference type="OrthoDB" id="2637653at2759"/>
<evidence type="ECO:0000256" key="1">
    <source>
        <dbReference type="SAM" id="MobiDB-lite"/>
    </source>
</evidence>
<dbReference type="EMBL" id="MLYV02000567">
    <property type="protein sequence ID" value="PSR82985.1"/>
    <property type="molecule type" value="Genomic_DNA"/>
</dbReference>
<name>A0A2R6P0Y3_9APHY</name>
<comment type="caution">
    <text evidence="3">The sequence shown here is derived from an EMBL/GenBank/DDBJ whole genome shotgun (WGS) entry which is preliminary data.</text>
</comment>
<evidence type="ECO:0000256" key="2">
    <source>
        <dbReference type="SAM" id="Phobius"/>
    </source>
</evidence>
<dbReference type="AlphaFoldDB" id="A0A2R6P0Y3"/>
<dbReference type="STRING" id="98765.A0A2R6P0Y3"/>
<evidence type="ECO:0000313" key="3">
    <source>
        <dbReference type="EMBL" id="PSR82985.1"/>
    </source>
</evidence>
<keyword evidence="2" id="KW-1133">Transmembrane helix</keyword>
<organism evidence="3 4">
    <name type="scientific">Hermanssonia centrifuga</name>
    <dbReference type="NCBI Taxonomy" id="98765"/>
    <lineage>
        <taxon>Eukaryota</taxon>
        <taxon>Fungi</taxon>
        <taxon>Dikarya</taxon>
        <taxon>Basidiomycota</taxon>
        <taxon>Agaricomycotina</taxon>
        <taxon>Agaricomycetes</taxon>
        <taxon>Polyporales</taxon>
        <taxon>Meruliaceae</taxon>
        <taxon>Hermanssonia</taxon>
    </lineage>
</organism>
<evidence type="ECO:0000313" key="4">
    <source>
        <dbReference type="Proteomes" id="UP000186601"/>
    </source>
</evidence>